<feature type="domain" description="DUF4240" evidence="1">
    <location>
        <begin position="11"/>
        <end position="110"/>
    </location>
</feature>
<dbReference type="Pfam" id="PF14024">
    <property type="entry name" value="DUF4240"/>
    <property type="match status" value="1"/>
</dbReference>
<dbReference type="RefSeq" id="WP_171468909.1">
    <property type="nucleotide sequence ID" value="NZ_CP053452.2"/>
</dbReference>
<organism evidence="2 3">
    <name type="scientific">Frigoriglobus tundricola</name>
    <dbReference type="NCBI Taxonomy" id="2774151"/>
    <lineage>
        <taxon>Bacteria</taxon>
        <taxon>Pseudomonadati</taxon>
        <taxon>Planctomycetota</taxon>
        <taxon>Planctomycetia</taxon>
        <taxon>Gemmatales</taxon>
        <taxon>Gemmataceae</taxon>
        <taxon>Frigoriglobus</taxon>
    </lineage>
</organism>
<dbReference type="InterPro" id="IPR025334">
    <property type="entry name" value="DUF4240"/>
</dbReference>
<evidence type="ECO:0000259" key="1">
    <source>
        <dbReference type="Pfam" id="PF14024"/>
    </source>
</evidence>
<proteinExistence type="predicted"/>
<evidence type="ECO:0000313" key="3">
    <source>
        <dbReference type="Proteomes" id="UP000503447"/>
    </source>
</evidence>
<keyword evidence="3" id="KW-1185">Reference proteome</keyword>
<dbReference type="AlphaFoldDB" id="A0A6M5YET8"/>
<dbReference type="KEGG" id="ftj:FTUN_0021"/>
<dbReference type="EMBL" id="CP053452">
    <property type="protein sequence ID" value="QJW92525.1"/>
    <property type="molecule type" value="Genomic_DNA"/>
</dbReference>
<evidence type="ECO:0000313" key="2">
    <source>
        <dbReference type="EMBL" id="QJW92525.1"/>
    </source>
</evidence>
<gene>
    <name evidence="2" type="ORF">FTUN_0021</name>
</gene>
<protein>
    <recommendedName>
        <fullName evidence="1">DUF4240 domain-containing protein</fullName>
    </recommendedName>
</protein>
<reference evidence="3" key="1">
    <citation type="submission" date="2020-05" db="EMBL/GenBank/DDBJ databases">
        <title>Frigoriglobus tundricola gen. nov., sp. nov., a psychrotolerant cellulolytic planctomycete of the family Gemmataceae with two divergent copies of 16S rRNA gene.</title>
        <authorList>
            <person name="Kulichevskaya I.S."/>
            <person name="Ivanova A.A."/>
            <person name="Naumoff D.G."/>
            <person name="Beletsky A.V."/>
            <person name="Rijpstra W.I.C."/>
            <person name="Sinninghe Damste J.S."/>
            <person name="Mardanov A.V."/>
            <person name="Ravin N.V."/>
            <person name="Dedysh S.N."/>
        </authorList>
    </citation>
    <scope>NUCLEOTIDE SEQUENCE [LARGE SCALE GENOMIC DNA]</scope>
    <source>
        <strain evidence="3">PL17</strain>
    </source>
</reference>
<accession>A0A6M5YET8</accession>
<dbReference type="Proteomes" id="UP000503447">
    <property type="component" value="Chromosome"/>
</dbReference>
<name>A0A6M5YET8_9BACT</name>
<sequence>MDNQELFPSQWFWKLIDSVCQDHDKMQEILNYLTQQELERFHKEFYNAVIDISGDDYCNIYNYGDSRMHDLAYWIVSQGESAYREVYDDPRQIPQIEDIDQSHSYIGLTEPVYATRFGKDIPL</sequence>